<protein>
    <submittedName>
        <fullName evidence="1">Uncharacterized protein</fullName>
    </submittedName>
</protein>
<comment type="caution">
    <text evidence="1">The sequence shown here is derived from an EMBL/GenBank/DDBJ whole genome shotgun (WGS) entry which is preliminary data.</text>
</comment>
<sequence length="48" mass="5655">MRSRTHSRRVTFPCTIEVQNTEIGIPSNCQRFIIPFDSTSSENYHNQR</sequence>
<name>A0A5J4TKQ3_9EUKA</name>
<dbReference type="Proteomes" id="UP000324800">
    <property type="component" value="Unassembled WGS sequence"/>
</dbReference>
<organism evidence="1 2">
    <name type="scientific">Streblomastix strix</name>
    <dbReference type="NCBI Taxonomy" id="222440"/>
    <lineage>
        <taxon>Eukaryota</taxon>
        <taxon>Metamonada</taxon>
        <taxon>Preaxostyla</taxon>
        <taxon>Oxymonadida</taxon>
        <taxon>Streblomastigidae</taxon>
        <taxon>Streblomastix</taxon>
    </lineage>
</organism>
<gene>
    <name evidence="1" type="ORF">EZS28_046392</name>
</gene>
<dbReference type="EMBL" id="SNRW01030397">
    <property type="protein sequence ID" value="KAA6358081.1"/>
    <property type="molecule type" value="Genomic_DNA"/>
</dbReference>
<dbReference type="AlphaFoldDB" id="A0A5J4TKQ3"/>
<feature type="non-terminal residue" evidence="1">
    <location>
        <position position="48"/>
    </location>
</feature>
<reference evidence="1 2" key="1">
    <citation type="submission" date="2019-03" db="EMBL/GenBank/DDBJ databases">
        <title>Single cell metagenomics reveals metabolic interactions within the superorganism composed of flagellate Streblomastix strix and complex community of Bacteroidetes bacteria on its surface.</title>
        <authorList>
            <person name="Treitli S.C."/>
            <person name="Kolisko M."/>
            <person name="Husnik F."/>
            <person name="Keeling P."/>
            <person name="Hampl V."/>
        </authorList>
    </citation>
    <scope>NUCLEOTIDE SEQUENCE [LARGE SCALE GENOMIC DNA]</scope>
    <source>
        <strain evidence="1">ST1C</strain>
    </source>
</reference>
<accession>A0A5J4TKQ3</accession>
<evidence type="ECO:0000313" key="2">
    <source>
        <dbReference type="Proteomes" id="UP000324800"/>
    </source>
</evidence>
<evidence type="ECO:0000313" key="1">
    <source>
        <dbReference type="EMBL" id="KAA6358081.1"/>
    </source>
</evidence>
<proteinExistence type="predicted"/>